<evidence type="ECO:0000313" key="2">
    <source>
        <dbReference type="Proteomes" id="UP001212997"/>
    </source>
</evidence>
<evidence type="ECO:0000313" key="1">
    <source>
        <dbReference type="EMBL" id="KAJ3482627.1"/>
    </source>
</evidence>
<dbReference type="EMBL" id="JANAWD010000264">
    <property type="protein sequence ID" value="KAJ3482627.1"/>
    <property type="molecule type" value="Genomic_DNA"/>
</dbReference>
<protein>
    <recommendedName>
        <fullName evidence="3">F-box domain-containing protein</fullName>
    </recommendedName>
</protein>
<keyword evidence="2" id="KW-1185">Reference proteome</keyword>
<sequence length="453" mass="51625">MQSSKVPIEVCERVIDHLPVSNKSLAYKRGDVTESIQTLCACALVCRDWVPRSQHHLFRWVQFCVTHQANGFLDILTRSPHRAPLVHRLTISPLRTPSSTIVAPPFRLAYSKVMSTPKMSSTSSPPSAPVLSDRQLDVDEAVFRHELGIGGDLATHNMPGVSETDIPLRDDSQKPKEISVAPRCHNWVYKVLIRLPFLLVNLETLDLRYLPTLHPSFIRLASCFKNVKTLSLWELSNQSFSEIIQLINRLPQLKSLRVMLCQWEKPVRFSPSNRLRLETFHASSLTSSVKTDMLDWLESLQDLSGLSTLELWDAFRSSDLDKLSHILRRCTHSLKYLYLWMDLSGNDAFESLSLSGHLELEYLRMWTLLSLFSDHISTFASCISLLLSPSLVYLNIGPFEKLDLESFAASQSSWKDIDDSLCDPRFSRLSYFVISPDTSYEGNHDRKTLQATF</sequence>
<comment type="caution">
    <text evidence="1">The sequence shown here is derived from an EMBL/GenBank/DDBJ whole genome shotgun (WGS) entry which is preliminary data.</text>
</comment>
<gene>
    <name evidence="1" type="ORF">NLI96_g6845</name>
</gene>
<dbReference type="AlphaFoldDB" id="A0AAD5V2H6"/>
<dbReference type="InterPro" id="IPR032675">
    <property type="entry name" value="LRR_dom_sf"/>
</dbReference>
<reference evidence="1" key="1">
    <citation type="submission" date="2022-07" db="EMBL/GenBank/DDBJ databases">
        <title>Genome Sequence of Physisporinus lineatus.</title>
        <authorList>
            <person name="Buettner E."/>
        </authorList>
    </citation>
    <scope>NUCLEOTIDE SEQUENCE</scope>
    <source>
        <strain evidence="1">VT162</strain>
    </source>
</reference>
<dbReference type="Gene3D" id="3.80.10.10">
    <property type="entry name" value="Ribonuclease Inhibitor"/>
    <property type="match status" value="1"/>
</dbReference>
<evidence type="ECO:0008006" key="3">
    <source>
        <dbReference type="Google" id="ProtNLM"/>
    </source>
</evidence>
<proteinExistence type="predicted"/>
<dbReference type="Proteomes" id="UP001212997">
    <property type="component" value="Unassembled WGS sequence"/>
</dbReference>
<accession>A0AAD5V2H6</accession>
<dbReference type="SUPFAM" id="SSF52047">
    <property type="entry name" value="RNI-like"/>
    <property type="match status" value="1"/>
</dbReference>
<organism evidence="1 2">
    <name type="scientific">Meripilus lineatus</name>
    <dbReference type="NCBI Taxonomy" id="2056292"/>
    <lineage>
        <taxon>Eukaryota</taxon>
        <taxon>Fungi</taxon>
        <taxon>Dikarya</taxon>
        <taxon>Basidiomycota</taxon>
        <taxon>Agaricomycotina</taxon>
        <taxon>Agaricomycetes</taxon>
        <taxon>Polyporales</taxon>
        <taxon>Meripilaceae</taxon>
        <taxon>Meripilus</taxon>
    </lineage>
</organism>
<name>A0AAD5V2H6_9APHY</name>